<evidence type="ECO:0000256" key="1">
    <source>
        <dbReference type="SAM" id="MobiDB-lite"/>
    </source>
</evidence>
<reference evidence="2 3" key="1">
    <citation type="submission" date="2015-06" db="EMBL/GenBank/DDBJ databases">
        <title>Expansion of signal transduction pathways in fungi by whole-genome duplication.</title>
        <authorList>
            <consortium name="DOE Joint Genome Institute"/>
            <person name="Corrochano L.M."/>
            <person name="Kuo A."/>
            <person name="Marcet-Houben M."/>
            <person name="Polaino S."/>
            <person name="Salamov A."/>
            <person name="Villalobos J.M."/>
            <person name="Alvarez M.I."/>
            <person name="Avalos J."/>
            <person name="Benito E.P."/>
            <person name="Benoit I."/>
            <person name="Burger G."/>
            <person name="Camino L.P."/>
            <person name="Canovas D."/>
            <person name="Cerda-Olmedo E."/>
            <person name="Cheng J.-F."/>
            <person name="Dominguez A."/>
            <person name="Elias M."/>
            <person name="Eslava A.P."/>
            <person name="Glaser F."/>
            <person name="Grimwood J."/>
            <person name="Gutierrez G."/>
            <person name="Heitman J."/>
            <person name="Henrissat B."/>
            <person name="Iturriaga E.A."/>
            <person name="Lang B.F."/>
            <person name="Lavin J.L."/>
            <person name="Lee S."/>
            <person name="Li W."/>
            <person name="Lindquist E."/>
            <person name="Lopez-Garcia S."/>
            <person name="Luque E.M."/>
            <person name="Marcos A.T."/>
            <person name="Martin J."/>
            <person name="Mccluskey K."/>
            <person name="Medina H.R."/>
            <person name="Miralles-Duran A."/>
            <person name="Miyazaki A."/>
            <person name="Munoz-Torres E."/>
            <person name="Oguiza J.A."/>
            <person name="Ohm R."/>
            <person name="Olmedo M."/>
            <person name="Orejas M."/>
            <person name="Ortiz-Castellanos L."/>
            <person name="Pisabarro A.G."/>
            <person name="Rodriguez-Romero J."/>
            <person name="Ruiz-Herrera J."/>
            <person name="Ruiz-Vazquez R."/>
            <person name="Sanz C."/>
            <person name="Schackwitz W."/>
            <person name="Schmutz J."/>
            <person name="Shahriari M."/>
            <person name="Shelest E."/>
            <person name="Silva-Franco F."/>
            <person name="Soanes D."/>
            <person name="Syed K."/>
            <person name="Tagua V.G."/>
            <person name="Talbot N.J."/>
            <person name="Thon M."/>
            <person name="De Vries R.P."/>
            <person name="Wiebenga A."/>
            <person name="Yadav J.S."/>
            <person name="Braun E.L."/>
            <person name="Baker S."/>
            <person name="Garre V."/>
            <person name="Horwitz B."/>
            <person name="Torres-Martinez S."/>
            <person name="Idnurm A."/>
            <person name="Herrera-Estrella A."/>
            <person name="Gabaldon T."/>
            <person name="Grigoriev I.V."/>
        </authorList>
    </citation>
    <scope>NUCLEOTIDE SEQUENCE [LARGE SCALE GENOMIC DNA]</scope>
    <source>
        <strain evidence="2 3">CBS 277.49</strain>
    </source>
</reference>
<evidence type="ECO:0000313" key="3">
    <source>
        <dbReference type="Proteomes" id="UP000077051"/>
    </source>
</evidence>
<dbReference type="Proteomes" id="UP000077051">
    <property type="component" value="Unassembled WGS sequence"/>
</dbReference>
<dbReference type="AlphaFoldDB" id="A0A168P0B4"/>
<keyword evidence="3" id="KW-1185">Reference proteome</keyword>
<accession>A0A168P0B4</accession>
<organism evidence="2 3">
    <name type="scientific">Mucor lusitanicus CBS 277.49</name>
    <dbReference type="NCBI Taxonomy" id="747725"/>
    <lineage>
        <taxon>Eukaryota</taxon>
        <taxon>Fungi</taxon>
        <taxon>Fungi incertae sedis</taxon>
        <taxon>Mucoromycota</taxon>
        <taxon>Mucoromycotina</taxon>
        <taxon>Mucoromycetes</taxon>
        <taxon>Mucorales</taxon>
        <taxon>Mucorineae</taxon>
        <taxon>Mucoraceae</taxon>
        <taxon>Mucor</taxon>
    </lineage>
</organism>
<gene>
    <name evidence="2" type="ORF">MUCCIDRAFT_160588</name>
</gene>
<proteinExistence type="predicted"/>
<comment type="caution">
    <text evidence="2">The sequence shown here is derived from an EMBL/GenBank/DDBJ whole genome shotgun (WGS) entry which is preliminary data.</text>
</comment>
<feature type="region of interest" description="Disordered" evidence="1">
    <location>
        <begin position="121"/>
        <end position="154"/>
    </location>
</feature>
<evidence type="ECO:0000313" key="2">
    <source>
        <dbReference type="EMBL" id="OAD06978.1"/>
    </source>
</evidence>
<name>A0A168P0B4_MUCCL</name>
<sequence length="256" mass="30046">MTKKSTTTRNTRSNAKKAPQADNSAIPRPAANTIEEFQQLQQAREGQKRKERFSRNNVMCAIIRAEYATYLNDDAANQEATVIAQGAAKSSNDVLSLKAEKEIANEIRNFFNDMKADERRHRLTPEGRQNQAKEKRQATRLDREEFSNGQFGSQEEQEKMLNRRYFLDDEDGEYDDERGDFLDFKALILTWRSDKLNEFCQTLDDIHGTEMRKKSTRRMYRKREETVFWHLSELEEVAALPLWCVQPRHELEEEVM</sequence>
<dbReference type="VEuPathDB" id="FungiDB:MUCCIDRAFT_160588"/>
<feature type="region of interest" description="Disordered" evidence="1">
    <location>
        <begin position="1"/>
        <end position="29"/>
    </location>
</feature>
<dbReference type="EMBL" id="AMYB01000002">
    <property type="protein sequence ID" value="OAD06978.1"/>
    <property type="molecule type" value="Genomic_DNA"/>
</dbReference>
<protein>
    <submittedName>
        <fullName evidence="2">Uncharacterized protein</fullName>
    </submittedName>
</protein>
<feature type="compositionally biased region" description="Low complexity" evidence="1">
    <location>
        <begin position="1"/>
        <end position="13"/>
    </location>
</feature>
<feature type="compositionally biased region" description="Basic and acidic residues" evidence="1">
    <location>
        <begin position="121"/>
        <end position="146"/>
    </location>
</feature>